<protein>
    <submittedName>
        <fullName evidence="7">D-3-phosphoglycerate dehydrogenase</fullName>
        <ecNumber evidence="7">1.1.1.95</ecNumber>
    </submittedName>
</protein>
<dbReference type="GO" id="GO:0004617">
    <property type="term" value="F:phosphoglycerate dehydrogenase activity"/>
    <property type="evidence" value="ECO:0007669"/>
    <property type="project" value="UniProtKB-EC"/>
</dbReference>
<evidence type="ECO:0000313" key="7">
    <source>
        <dbReference type="EMBL" id="BBB32727.1"/>
    </source>
</evidence>
<proteinExistence type="inferred from homology"/>
<evidence type="ECO:0000259" key="6">
    <source>
        <dbReference type="Pfam" id="PF02826"/>
    </source>
</evidence>
<dbReference type="EC" id="1.1.1.95" evidence="7"/>
<keyword evidence="8" id="KW-1185">Reference proteome</keyword>
<feature type="domain" description="D-isomer specific 2-hydroxyacid dehydrogenase NAD-binding" evidence="6">
    <location>
        <begin position="105"/>
        <end position="281"/>
    </location>
</feature>
<dbReference type="SUPFAM" id="SSF51735">
    <property type="entry name" value="NAD(P)-binding Rossmann-fold domains"/>
    <property type="match status" value="1"/>
</dbReference>
<dbReference type="InterPro" id="IPR006139">
    <property type="entry name" value="D-isomer_2_OHA_DH_cat_dom"/>
</dbReference>
<feature type="domain" description="D-isomer specific 2-hydroxyacid dehydrogenase catalytic" evidence="5">
    <location>
        <begin position="3"/>
        <end position="302"/>
    </location>
</feature>
<evidence type="ECO:0000256" key="4">
    <source>
        <dbReference type="RuleBase" id="RU003719"/>
    </source>
</evidence>
<dbReference type="Pfam" id="PF00389">
    <property type="entry name" value="2-Hacid_dh"/>
    <property type="match status" value="1"/>
</dbReference>
<keyword evidence="2 4" id="KW-0560">Oxidoreductase</keyword>
<gene>
    <name evidence="7" type="primary">serA</name>
    <name evidence="7" type="ORF">TTHT_1198</name>
</gene>
<evidence type="ECO:0000313" key="8">
    <source>
        <dbReference type="Proteomes" id="UP000595564"/>
    </source>
</evidence>
<reference evidence="7 8" key="1">
    <citation type="journal article" date="2012" name="Extremophiles">
        <title>Thermotomaculum hydrothermale gen. nov., sp. nov., a novel heterotrophic thermophile within the phylum Acidobacteria from a deep-sea hydrothermal vent chimney in the Southern Okinawa Trough.</title>
        <authorList>
            <person name="Izumi H."/>
            <person name="Nunoura T."/>
            <person name="Miyazaki M."/>
            <person name="Mino S."/>
            <person name="Toki T."/>
            <person name="Takai K."/>
            <person name="Sako Y."/>
            <person name="Sawabe T."/>
            <person name="Nakagawa S."/>
        </authorList>
    </citation>
    <scope>NUCLEOTIDE SEQUENCE [LARGE SCALE GENOMIC DNA]</scope>
    <source>
        <strain evidence="7 8">AC55</strain>
    </source>
</reference>
<evidence type="ECO:0000259" key="5">
    <source>
        <dbReference type="Pfam" id="PF00389"/>
    </source>
</evidence>
<dbReference type="GO" id="GO:0051287">
    <property type="term" value="F:NAD binding"/>
    <property type="evidence" value="ECO:0007669"/>
    <property type="project" value="InterPro"/>
</dbReference>
<dbReference type="PROSITE" id="PS00065">
    <property type="entry name" value="D_2_HYDROXYACID_DH_1"/>
    <property type="match status" value="1"/>
</dbReference>
<dbReference type="AlphaFoldDB" id="A0A7R6PU55"/>
<evidence type="ECO:0000256" key="2">
    <source>
        <dbReference type="ARBA" id="ARBA00023002"/>
    </source>
</evidence>
<dbReference type="InterPro" id="IPR029752">
    <property type="entry name" value="D-isomer_DH_CS1"/>
</dbReference>
<dbReference type="FunFam" id="3.40.50.720:FF:000203">
    <property type="entry name" value="D-3-phosphoglycerate dehydrogenase (SerA)"/>
    <property type="match status" value="1"/>
</dbReference>
<dbReference type="Pfam" id="PF02826">
    <property type="entry name" value="2-Hacid_dh_C"/>
    <property type="match status" value="1"/>
</dbReference>
<dbReference type="EMBL" id="AP017470">
    <property type="protein sequence ID" value="BBB32727.1"/>
    <property type="molecule type" value="Genomic_DNA"/>
</dbReference>
<dbReference type="CDD" id="cd05303">
    <property type="entry name" value="PGDH_2"/>
    <property type="match status" value="1"/>
</dbReference>
<sequence length="303" mass="33363">MKIFVADPIAEKTIEALKNEGHEVVVETELTSEEVGERLQGFDVVIIRSKTKLRRDILEKTSGLKVIIRAGVGLDNVDRVAAKEMGIAVRNTPAASARAVAELVMAHMFSLARKIAYADRTMREGKWEKKKLKGFELGGKTLGIIGVGNIGLTVAKMARGIGMDVLGFDVVDANKPKLEELGGKFLTDMDELIKNSDFITLHVPLNEHTKGFINKDRIYSMKKGACLINTARGGLIDEEALYERLKNGELGGAAFDVFAEEPPKDLKLLELDNFEASPHIGAQTKEAQDRIGDEILKILKEYM</sequence>
<dbReference type="Gene3D" id="3.40.50.720">
    <property type="entry name" value="NAD(P)-binding Rossmann-like Domain"/>
    <property type="match status" value="2"/>
</dbReference>
<dbReference type="PROSITE" id="PS00671">
    <property type="entry name" value="D_2_HYDROXYACID_DH_3"/>
    <property type="match status" value="1"/>
</dbReference>
<dbReference type="InterPro" id="IPR029753">
    <property type="entry name" value="D-isomer_DH_CS"/>
</dbReference>
<dbReference type="InterPro" id="IPR006140">
    <property type="entry name" value="D-isomer_DH_NAD-bd"/>
</dbReference>
<keyword evidence="3" id="KW-0520">NAD</keyword>
<dbReference type="Proteomes" id="UP000595564">
    <property type="component" value="Chromosome"/>
</dbReference>
<accession>A0A7R6PU55</accession>
<evidence type="ECO:0000256" key="1">
    <source>
        <dbReference type="ARBA" id="ARBA00005854"/>
    </source>
</evidence>
<dbReference type="InterPro" id="IPR036291">
    <property type="entry name" value="NAD(P)-bd_dom_sf"/>
</dbReference>
<organism evidence="7 8">
    <name type="scientific">Thermotomaculum hydrothermale</name>
    <dbReference type="NCBI Taxonomy" id="981385"/>
    <lineage>
        <taxon>Bacteria</taxon>
        <taxon>Pseudomonadati</taxon>
        <taxon>Acidobacteriota</taxon>
        <taxon>Holophagae</taxon>
        <taxon>Thermotomaculales</taxon>
        <taxon>Thermotomaculaceae</taxon>
        <taxon>Thermotomaculum</taxon>
    </lineage>
</organism>
<comment type="similarity">
    <text evidence="1 4">Belongs to the D-isomer specific 2-hydroxyacid dehydrogenase family.</text>
</comment>
<dbReference type="RefSeq" id="WP_201327030.1">
    <property type="nucleotide sequence ID" value="NZ_AP017470.1"/>
</dbReference>
<name>A0A7R6PU55_9BACT</name>
<dbReference type="InterPro" id="IPR050418">
    <property type="entry name" value="D-iso_2-hydroxyacid_DH_PdxB"/>
</dbReference>
<dbReference type="PROSITE" id="PS00670">
    <property type="entry name" value="D_2_HYDROXYACID_DH_2"/>
    <property type="match status" value="1"/>
</dbReference>
<dbReference type="KEGG" id="thyd:TTHT_1198"/>
<evidence type="ECO:0000256" key="3">
    <source>
        <dbReference type="ARBA" id="ARBA00023027"/>
    </source>
</evidence>
<dbReference type="PANTHER" id="PTHR43761:SF1">
    <property type="entry name" value="D-ISOMER SPECIFIC 2-HYDROXYACID DEHYDROGENASE CATALYTIC DOMAIN-CONTAINING PROTEIN-RELATED"/>
    <property type="match status" value="1"/>
</dbReference>
<dbReference type="SUPFAM" id="SSF52283">
    <property type="entry name" value="Formate/glycerate dehydrogenase catalytic domain-like"/>
    <property type="match status" value="1"/>
</dbReference>
<dbReference type="PANTHER" id="PTHR43761">
    <property type="entry name" value="D-ISOMER SPECIFIC 2-HYDROXYACID DEHYDROGENASE FAMILY PROTEIN (AFU_ORTHOLOGUE AFUA_1G13630)"/>
    <property type="match status" value="1"/>
</dbReference>